<dbReference type="CDD" id="cd11614">
    <property type="entry name" value="SAF_CpaB_FlgA_like"/>
    <property type="match status" value="1"/>
</dbReference>
<dbReference type="SMART" id="SM00858">
    <property type="entry name" value="SAF"/>
    <property type="match status" value="1"/>
</dbReference>
<dbReference type="Pfam" id="PF08666">
    <property type="entry name" value="SAF"/>
    <property type="match status" value="1"/>
</dbReference>
<keyword evidence="1" id="KW-0472">Membrane</keyword>
<feature type="transmembrane region" description="Helical" evidence="1">
    <location>
        <begin position="7"/>
        <end position="25"/>
    </location>
</feature>
<dbReference type="InterPro" id="IPR017592">
    <property type="entry name" value="Pilus_assmbl_Flp-typ_CpaB"/>
</dbReference>
<proteinExistence type="predicted"/>
<dbReference type="Gene3D" id="3.90.1210.10">
    <property type="entry name" value="Antifreeze-like/N-acetylneuraminic acid synthase C-terminal domain"/>
    <property type="match status" value="1"/>
</dbReference>
<evidence type="ECO:0000313" key="5">
    <source>
        <dbReference type="Proteomes" id="UP001596142"/>
    </source>
</evidence>
<dbReference type="NCBIfam" id="TIGR03177">
    <property type="entry name" value="pilus_cpaB"/>
    <property type="match status" value="1"/>
</dbReference>
<dbReference type="SMART" id="SM00287">
    <property type="entry name" value="SH3b"/>
    <property type="match status" value="1"/>
</dbReference>
<dbReference type="InterPro" id="IPR031571">
    <property type="entry name" value="RcpC_dom"/>
</dbReference>
<keyword evidence="1" id="KW-1133">Transmembrane helix</keyword>
<protein>
    <submittedName>
        <fullName evidence="4">Flp pilus assembly protein CpaB</fullName>
    </submittedName>
</protein>
<keyword evidence="1" id="KW-0812">Transmembrane</keyword>
<dbReference type="Pfam" id="PF08239">
    <property type="entry name" value="SH3_3"/>
    <property type="match status" value="1"/>
</dbReference>
<dbReference type="Pfam" id="PF16976">
    <property type="entry name" value="RcpC"/>
    <property type="match status" value="1"/>
</dbReference>
<feature type="domain" description="SAF" evidence="3">
    <location>
        <begin position="39"/>
        <end position="101"/>
    </location>
</feature>
<evidence type="ECO:0000256" key="1">
    <source>
        <dbReference type="SAM" id="Phobius"/>
    </source>
</evidence>
<dbReference type="Gene3D" id="2.30.30.40">
    <property type="entry name" value="SH3 Domains"/>
    <property type="match status" value="1"/>
</dbReference>
<evidence type="ECO:0000259" key="3">
    <source>
        <dbReference type="SMART" id="SM00858"/>
    </source>
</evidence>
<accession>A0ABW0YJQ7</accession>
<dbReference type="InterPro" id="IPR013974">
    <property type="entry name" value="SAF"/>
</dbReference>
<gene>
    <name evidence="4" type="primary">cpaB</name>
    <name evidence="4" type="ORF">ACFPU1_01245</name>
</gene>
<keyword evidence="5" id="KW-1185">Reference proteome</keyword>
<dbReference type="Proteomes" id="UP001596142">
    <property type="component" value="Unassembled WGS sequence"/>
</dbReference>
<comment type="caution">
    <text evidence="4">The sequence shown here is derived from an EMBL/GenBank/DDBJ whole genome shotgun (WGS) entry which is preliminary data.</text>
</comment>
<evidence type="ECO:0000313" key="4">
    <source>
        <dbReference type="EMBL" id="MFC5711398.1"/>
    </source>
</evidence>
<name>A0ABW0YJQ7_9BACI</name>
<organism evidence="4 5">
    <name type="scientific">Thalassorhabdus alkalitolerans</name>
    <dbReference type="NCBI Taxonomy" id="2282697"/>
    <lineage>
        <taxon>Bacteria</taxon>
        <taxon>Bacillati</taxon>
        <taxon>Bacillota</taxon>
        <taxon>Bacilli</taxon>
        <taxon>Bacillales</taxon>
        <taxon>Bacillaceae</taxon>
        <taxon>Thalassorhabdus</taxon>
    </lineage>
</organism>
<dbReference type="RefSeq" id="WP_385937572.1">
    <property type="nucleotide sequence ID" value="NZ_JBHSOZ010000002.1"/>
</dbReference>
<reference evidence="5" key="1">
    <citation type="journal article" date="2019" name="Int. J. Syst. Evol. Microbiol.">
        <title>The Global Catalogue of Microorganisms (GCM) 10K type strain sequencing project: providing services to taxonomists for standard genome sequencing and annotation.</title>
        <authorList>
            <consortium name="The Broad Institute Genomics Platform"/>
            <consortium name="The Broad Institute Genome Sequencing Center for Infectious Disease"/>
            <person name="Wu L."/>
            <person name="Ma J."/>
        </authorList>
    </citation>
    <scope>NUCLEOTIDE SEQUENCE [LARGE SCALE GENOMIC DNA]</scope>
    <source>
        <strain evidence="5">CECT 7184</strain>
    </source>
</reference>
<feature type="domain" description="SH3b" evidence="2">
    <location>
        <begin position="237"/>
        <end position="306"/>
    </location>
</feature>
<evidence type="ECO:0000259" key="2">
    <source>
        <dbReference type="SMART" id="SM00287"/>
    </source>
</evidence>
<dbReference type="EMBL" id="JBHSOZ010000002">
    <property type="protein sequence ID" value="MFC5711398.1"/>
    <property type="molecule type" value="Genomic_DNA"/>
</dbReference>
<dbReference type="InterPro" id="IPR003646">
    <property type="entry name" value="SH3-like_bac-type"/>
</dbReference>
<sequence length="308" mass="34037">MKAKKLLMLAIFSGFITTIFFYIFINQAASTPAETSPVTEVVTASEDIARNQQITEENTVIVEMQEDQAHPQAVTDQEMILNRFASAEIKEGEVILNHRVEQGEEADFISKKIEEGNRAVSISVDYVKSVSNLVEPEDFVDVVLSEEEDSQHAAVHTELVLDKVRVLAVGERMVDPDVEEGGTEEYHAVTLELSPEQSIEVINASERGTLQLALHSKRHTTSEAKLVQQTAGTALGAGDYVIPMPDSSMIRSEPHINASINTVVAAGTELQFLDEQQADNDNRVWYLVETPGGKQGWISSRIVNEKEE</sequence>